<dbReference type="EMBL" id="BAABEX010000007">
    <property type="protein sequence ID" value="GAA4420197.1"/>
    <property type="molecule type" value="Genomic_DNA"/>
</dbReference>
<evidence type="ECO:0000313" key="4">
    <source>
        <dbReference type="EMBL" id="GAA4420197.1"/>
    </source>
</evidence>
<gene>
    <name evidence="4" type="ORF">GCM10023090_07410</name>
</gene>
<dbReference type="Gene3D" id="3.10.580.10">
    <property type="entry name" value="CBS-domain"/>
    <property type="match status" value="1"/>
</dbReference>
<evidence type="ECO:0000256" key="1">
    <source>
        <dbReference type="PROSITE-ProRule" id="PRU00703"/>
    </source>
</evidence>
<feature type="domain" description="CBS" evidence="3">
    <location>
        <begin position="234"/>
        <end position="290"/>
    </location>
</feature>
<dbReference type="InterPro" id="IPR058581">
    <property type="entry name" value="TM_HPP"/>
</dbReference>
<keyword evidence="2" id="KW-0472">Membrane</keyword>
<feature type="transmembrane region" description="Helical" evidence="2">
    <location>
        <begin position="79"/>
        <end position="97"/>
    </location>
</feature>
<dbReference type="Pfam" id="PF04982">
    <property type="entry name" value="TM_HPP"/>
    <property type="match status" value="1"/>
</dbReference>
<dbReference type="Proteomes" id="UP001501788">
    <property type="component" value="Unassembled WGS sequence"/>
</dbReference>
<organism evidence="4 5">
    <name type="scientific">Acidovorax lacteus</name>
    <dbReference type="NCBI Taxonomy" id="1924988"/>
    <lineage>
        <taxon>Bacteria</taxon>
        <taxon>Pseudomonadati</taxon>
        <taxon>Pseudomonadota</taxon>
        <taxon>Betaproteobacteria</taxon>
        <taxon>Burkholderiales</taxon>
        <taxon>Comamonadaceae</taxon>
        <taxon>Acidovorax</taxon>
    </lineage>
</organism>
<evidence type="ECO:0000256" key="2">
    <source>
        <dbReference type="SAM" id="Phobius"/>
    </source>
</evidence>
<accession>A0ABP8L0W8</accession>
<dbReference type="InterPro" id="IPR007065">
    <property type="entry name" value="HPP"/>
</dbReference>
<reference evidence="5" key="1">
    <citation type="journal article" date="2019" name="Int. J. Syst. Evol. Microbiol.">
        <title>The Global Catalogue of Microorganisms (GCM) 10K type strain sequencing project: providing services to taxonomists for standard genome sequencing and annotation.</title>
        <authorList>
            <consortium name="The Broad Institute Genomics Platform"/>
            <consortium name="The Broad Institute Genome Sequencing Center for Infectious Disease"/>
            <person name="Wu L."/>
            <person name="Ma J."/>
        </authorList>
    </citation>
    <scope>NUCLEOTIDE SEQUENCE [LARGE SCALE GENOMIC DNA]</scope>
    <source>
        <strain evidence="5">JCM 31890</strain>
    </source>
</reference>
<dbReference type="InterPro" id="IPR000644">
    <property type="entry name" value="CBS_dom"/>
</dbReference>
<dbReference type="PROSITE" id="PS51371">
    <property type="entry name" value="CBS"/>
    <property type="match status" value="2"/>
</dbReference>
<keyword evidence="1" id="KW-0129">CBS domain</keyword>
<evidence type="ECO:0000313" key="5">
    <source>
        <dbReference type="Proteomes" id="UP001501788"/>
    </source>
</evidence>
<keyword evidence="2" id="KW-1133">Transmembrane helix</keyword>
<protein>
    <submittedName>
        <fullName evidence="4">HPP family protein</fullName>
    </submittedName>
</protein>
<feature type="domain" description="CBS" evidence="3">
    <location>
        <begin position="314"/>
        <end position="372"/>
    </location>
</feature>
<sequence length="378" mass="39697">MRRTLPWLRRFWPAPLGIDGAERLRFAAGAGLGLLLTVGLMWWAAGPTPAGPWVAASLGASAVLVFGMPSSPLAQPWPVLAGSLLSAAIGLLCGHWVGPPPLAAALAVMLAVACMVPLRCLHPPGGAMALSAALWPPADAGWLLFPVATGLVLLVLLAMAYNPLTGRAYPRRLAAEPGSPGPVGQFTASDIDTALARYNQVLDVSRADLEGLLQWAGRAAFRRTLGEVRCADIMSRPVITAAPDTPLRDAWEQLRTAGIKALPVVDAEGRALGIITAADMARATPPELPESLGQRLRSLVRGRPGGPQCVAEAMAQPVQTARDDQHAMDLMPLFSHGGHHHLPIVDGEGVVVGILTQTDLMRVLARLLPPDLDAPPAD</sequence>
<dbReference type="InterPro" id="IPR046342">
    <property type="entry name" value="CBS_dom_sf"/>
</dbReference>
<dbReference type="PANTHER" id="PTHR33741:SF5">
    <property type="entry name" value="TRANSMEMBRANE PROTEIN DDB_G0269096-RELATED"/>
    <property type="match status" value="1"/>
</dbReference>
<feature type="transmembrane region" description="Helical" evidence="2">
    <location>
        <begin position="26"/>
        <end position="44"/>
    </location>
</feature>
<feature type="transmembrane region" description="Helical" evidence="2">
    <location>
        <begin position="103"/>
        <end position="121"/>
    </location>
</feature>
<keyword evidence="5" id="KW-1185">Reference proteome</keyword>
<feature type="transmembrane region" description="Helical" evidence="2">
    <location>
        <begin position="142"/>
        <end position="161"/>
    </location>
</feature>
<proteinExistence type="predicted"/>
<evidence type="ECO:0000259" key="3">
    <source>
        <dbReference type="PROSITE" id="PS51371"/>
    </source>
</evidence>
<dbReference type="SUPFAM" id="SSF54631">
    <property type="entry name" value="CBS-domain pair"/>
    <property type="match status" value="1"/>
</dbReference>
<dbReference type="CDD" id="cd04600">
    <property type="entry name" value="CBS_pair_HPP_assoc"/>
    <property type="match status" value="1"/>
</dbReference>
<dbReference type="PANTHER" id="PTHR33741">
    <property type="entry name" value="TRANSMEMBRANE PROTEIN DDB_G0269096-RELATED"/>
    <property type="match status" value="1"/>
</dbReference>
<keyword evidence="2" id="KW-0812">Transmembrane</keyword>
<dbReference type="SMART" id="SM00116">
    <property type="entry name" value="CBS"/>
    <property type="match status" value="2"/>
</dbReference>
<dbReference type="Pfam" id="PF00571">
    <property type="entry name" value="CBS"/>
    <property type="match status" value="2"/>
</dbReference>
<name>A0ABP8L0W8_9BURK</name>
<comment type="caution">
    <text evidence="4">The sequence shown here is derived from an EMBL/GenBank/DDBJ whole genome shotgun (WGS) entry which is preliminary data.</text>
</comment>